<dbReference type="SUPFAM" id="SSF51219">
    <property type="entry name" value="TRAP-like"/>
    <property type="match status" value="1"/>
</dbReference>
<dbReference type="Proteomes" id="UP000007963">
    <property type="component" value="Unassembled WGS sequence"/>
</dbReference>
<dbReference type="OMA" id="RSTCKRE"/>
<evidence type="ECO:0000256" key="1">
    <source>
        <dbReference type="RuleBase" id="RU363045"/>
    </source>
</evidence>
<dbReference type="RefSeq" id="XP_001208974.1">
    <property type="nucleotide sequence ID" value="XM_001208974.1"/>
</dbReference>
<dbReference type="Pfam" id="PF01987">
    <property type="entry name" value="AIM24"/>
    <property type="match status" value="1"/>
</dbReference>
<dbReference type="EMBL" id="CH476595">
    <property type="protein sequence ID" value="EAU38366.1"/>
    <property type="molecule type" value="Genomic_DNA"/>
</dbReference>
<feature type="compositionally biased region" description="Pro residues" evidence="2">
    <location>
        <begin position="1"/>
        <end position="10"/>
    </location>
</feature>
<comment type="subcellular location">
    <subcellularLocation>
        <location evidence="1">Mitochondrion</location>
    </subcellularLocation>
</comment>
<evidence type="ECO:0000313" key="3">
    <source>
        <dbReference type="EMBL" id="EAU38366.1"/>
    </source>
</evidence>
<dbReference type="AlphaFoldDB" id="Q0CXH5"/>
<dbReference type="STRING" id="341663.Q0CXH5"/>
<evidence type="ECO:0000256" key="2">
    <source>
        <dbReference type="SAM" id="MobiDB-lite"/>
    </source>
</evidence>
<gene>
    <name evidence="3" type="ORF">ATEG_01609</name>
</gene>
<comment type="similarity">
    <text evidence="1">Belongs to the AIM24 family.</text>
</comment>
<dbReference type="Gene3D" id="3.60.160.10">
    <property type="entry name" value="Mitochondrial biogenesis AIM24"/>
    <property type="match status" value="1"/>
</dbReference>
<dbReference type="GeneID" id="4315956"/>
<feature type="compositionally biased region" description="Pro residues" evidence="2">
    <location>
        <begin position="68"/>
        <end position="83"/>
    </location>
</feature>
<keyword evidence="1" id="KW-0496">Mitochondrion</keyword>
<dbReference type="VEuPathDB" id="FungiDB:ATEG_01609"/>
<protein>
    <recommendedName>
        <fullName evidence="1">Altered inheritance of mitochondria protein 24, mitochondrial</fullName>
    </recommendedName>
</protein>
<feature type="compositionally biased region" description="Polar residues" evidence="2">
    <location>
        <begin position="46"/>
        <end position="57"/>
    </location>
</feature>
<dbReference type="InterPro" id="IPR016031">
    <property type="entry name" value="Trp_RNA-bd_attenuator-like_dom"/>
</dbReference>
<dbReference type="InterPro" id="IPR036983">
    <property type="entry name" value="AIM24_sf"/>
</dbReference>
<dbReference type="PANTHER" id="PTHR43657:SF1">
    <property type="entry name" value="ALTERED INHERITANCE OF MITOCHONDRIA PROTEIN 24, MITOCHONDRIAL"/>
    <property type="match status" value="1"/>
</dbReference>
<sequence length="265" mass="28310">MSSTFPPPPSQGQHFPRFQQHSQSPAYPPPNFNYPPPPQQPHGPSVDTNVASFTANTGIDAYSSSSVSPPPQTPPPAVQPPRAPSVQSQVTTTTIAPATQDEVGTFNGGSYRISHRDTNSIVTLQLANGCPIEAKPGAMIAMSYSVSVKGSLKFDWKKFLSGSMAYSIFTGPGELLLAPSTLGDIIVLRLTGSEAAWKVGKDGFLAATSGVKKDYRKQNLTKSLFSGEGFFVCSLEGVGLVWLQSFGAIIRKDVRDQLEAFSEIC</sequence>
<dbReference type="GO" id="GO:0005739">
    <property type="term" value="C:mitochondrion"/>
    <property type="evidence" value="ECO:0007669"/>
    <property type="project" value="UniProtKB-SubCell"/>
</dbReference>
<dbReference type="PANTHER" id="PTHR43657">
    <property type="entry name" value="TRYPTOPHAN RNA-BINDING ATTENUATOR PROTEIN-LIKE PROTEIN"/>
    <property type="match status" value="1"/>
</dbReference>
<feature type="region of interest" description="Disordered" evidence="2">
    <location>
        <begin position="1"/>
        <end position="87"/>
    </location>
</feature>
<name>Q0CXH5_ASPTN</name>
<accession>Q0CXH5</accession>
<proteinExistence type="inferred from homology"/>
<evidence type="ECO:0000313" key="4">
    <source>
        <dbReference type="Proteomes" id="UP000007963"/>
    </source>
</evidence>
<dbReference type="OrthoDB" id="1705416at2759"/>
<dbReference type="eggNOG" id="ENOG502R2TQ">
    <property type="taxonomic scope" value="Eukaryota"/>
</dbReference>
<organism evidence="3 4">
    <name type="scientific">Aspergillus terreus (strain NIH 2624 / FGSC A1156)</name>
    <dbReference type="NCBI Taxonomy" id="341663"/>
    <lineage>
        <taxon>Eukaryota</taxon>
        <taxon>Fungi</taxon>
        <taxon>Dikarya</taxon>
        <taxon>Ascomycota</taxon>
        <taxon>Pezizomycotina</taxon>
        <taxon>Eurotiomycetes</taxon>
        <taxon>Eurotiomycetidae</taxon>
        <taxon>Eurotiales</taxon>
        <taxon>Aspergillaceae</taxon>
        <taxon>Aspergillus</taxon>
        <taxon>Aspergillus subgen. Circumdati</taxon>
    </lineage>
</organism>
<dbReference type="InterPro" id="IPR002838">
    <property type="entry name" value="AIM24"/>
</dbReference>
<dbReference type="HOGENOM" id="CLU_040551_1_1_1"/>
<feature type="compositionally biased region" description="Pro residues" evidence="2">
    <location>
        <begin position="26"/>
        <end position="41"/>
    </location>
</feature>
<reference evidence="4" key="1">
    <citation type="submission" date="2005-09" db="EMBL/GenBank/DDBJ databases">
        <title>Annotation of the Aspergillus terreus NIH2624 genome.</title>
        <authorList>
            <person name="Birren B.W."/>
            <person name="Lander E.S."/>
            <person name="Galagan J.E."/>
            <person name="Nusbaum C."/>
            <person name="Devon K."/>
            <person name="Henn M."/>
            <person name="Ma L.-J."/>
            <person name="Jaffe D.B."/>
            <person name="Butler J."/>
            <person name="Alvarez P."/>
            <person name="Gnerre S."/>
            <person name="Grabherr M."/>
            <person name="Kleber M."/>
            <person name="Mauceli E.W."/>
            <person name="Brockman W."/>
            <person name="Rounsley S."/>
            <person name="Young S.K."/>
            <person name="LaButti K."/>
            <person name="Pushparaj V."/>
            <person name="DeCaprio D."/>
            <person name="Crawford M."/>
            <person name="Koehrsen M."/>
            <person name="Engels R."/>
            <person name="Montgomery P."/>
            <person name="Pearson M."/>
            <person name="Howarth C."/>
            <person name="Larson L."/>
            <person name="Luoma S."/>
            <person name="White J."/>
            <person name="Alvarado L."/>
            <person name="Kodira C.D."/>
            <person name="Zeng Q."/>
            <person name="Oleary S."/>
            <person name="Yandava C."/>
            <person name="Denning D.W."/>
            <person name="Nierman W.C."/>
            <person name="Milne T."/>
            <person name="Madden K."/>
        </authorList>
    </citation>
    <scope>NUCLEOTIDE SEQUENCE [LARGE SCALE GENOMIC DNA]</scope>
    <source>
        <strain evidence="4">NIH 2624 / FGSC A1156</strain>
    </source>
</reference>